<organism evidence="2 3">
    <name type="scientific">Salmonella diarizonae</name>
    <dbReference type="NCBI Taxonomy" id="59204"/>
    <lineage>
        <taxon>Bacteria</taxon>
        <taxon>Pseudomonadati</taxon>
        <taxon>Pseudomonadota</taxon>
        <taxon>Gammaproteobacteria</taxon>
        <taxon>Enterobacterales</taxon>
        <taxon>Enterobacteriaceae</taxon>
        <taxon>Salmonella</taxon>
    </lineage>
</organism>
<proteinExistence type="predicted"/>
<reference evidence="2 3" key="1">
    <citation type="submission" date="2018-06" db="EMBL/GenBank/DDBJ databases">
        <authorList>
            <consortium name="Pathogen Informatics"/>
            <person name="Doyle S."/>
        </authorList>
    </citation>
    <scope>NUCLEOTIDE SEQUENCE [LARGE SCALE GENOMIC DNA]</scope>
    <source>
        <strain evidence="2 3">NCTC10060</strain>
    </source>
</reference>
<gene>
    <name evidence="2" type="ORF">NCTC10060_04534</name>
</gene>
<keyword evidence="1" id="KW-0732">Signal</keyword>
<dbReference type="Proteomes" id="UP000254633">
    <property type="component" value="Unassembled WGS sequence"/>
</dbReference>
<sequence length="69" mass="7467">MRYLLLILSLMGGLLSFNSFAASCPVGVTVPAGTYKPYYEIKNPDGTSEKYINVGGCEYWAKGGGYMDS</sequence>
<evidence type="ECO:0000313" key="2">
    <source>
        <dbReference type="EMBL" id="SUG57320.1"/>
    </source>
</evidence>
<name>A0A379U4M0_SALDZ</name>
<feature type="chain" id="PRO_5030069323" evidence="1">
    <location>
        <begin position="22"/>
        <end position="69"/>
    </location>
</feature>
<accession>A0A379U4M0</accession>
<evidence type="ECO:0000256" key="1">
    <source>
        <dbReference type="SAM" id="SignalP"/>
    </source>
</evidence>
<feature type="signal peptide" evidence="1">
    <location>
        <begin position="1"/>
        <end position="21"/>
    </location>
</feature>
<dbReference type="AlphaFoldDB" id="A0A379U4M0"/>
<protein>
    <submittedName>
        <fullName evidence="2">Uncharacterized protein</fullName>
    </submittedName>
</protein>
<evidence type="ECO:0000313" key="3">
    <source>
        <dbReference type="Proteomes" id="UP000254633"/>
    </source>
</evidence>
<dbReference type="PROSITE" id="PS51257">
    <property type="entry name" value="PROKAR_LIPOPROTEIN"/>
    <property type="match status" value="1"/>
</dbReference>
<dbReference type="EMBL" id="UGXH01000003">
    <property type="protein sequence ID" value="SUG57320.1"/>
    <property type="molecule type" value="Genomic_DNA"/>
</dbReference>
<dbReference type="RefSeq" id="WP_136058483.1">
    <property type="nucleotide sequence ID" value="NZ_DACWWF010000003.1"/>
</dbReference>